<name>A0A9P7M790_9HYPO</name>
<keyword evidence="2" id="KW-1185">Reference proteome</keyword>
<dbReference type="EMBL" id="SRPO01000547">
    <property type="protein sequence ID" value="KAG5931609.1"/>
    <property type="molecule type" value="Genomic_DNA"/>
</dbReference>
<comment type="caution">
    <text evidence="1">The sequence shown here is derived from an EMBL/GenBank/DDBJ whole genome shotgun (WGS) entry which is preliminary data.</text>
</comment>
<evidence type="ECO:0000313" key="2">
    <source>
        <dbReference type="Proteomes" id="UP000706124"/>
    </source>
</evidence>
<proteinExistence type="predicted"/>
<sequence length="131" mass="15191">MSSIQPDDDTLGKWIDHDTGKLKFMRFHDYNLEERIVAGADLFRIRYNKTMTEASNKALRVPYKRLRSRVQGHRPFQANADHNEAVSPEEEAEVLMWAHRRITQGHHIKGRALVQHANAIFAARGDFQPDK</sequence>
<gene>
    <name evidence="1" type="ORF">E4U60_005949</name>
</gene>
<protein>
    <submittedName>
        <fullName evidence="1">Uncharacterized protein</fullName>
    </submittedName>
</protein>
<dbReference type="AlphaFoldDB" id="A0A9P7M790"/>
<accession>A0A9P7M790</accession>
<evidence type="ECO:0000313" key="1">
    <source>
        <dbReference type="EMBL" id="KAG5931609.1"/>
    </source>
</evidence>
<dbReference type="OrthoDB" id="4949264at2759"/>
<reference evidence="1 2" key="1">
    <citation type="journal article" date="2020" name="bioRxiv">
        <title>Whole genome comparisons of ergot fungi reveals the divergence and evolution of species within the genus Claviceps are the result of varying mechanisms driving genome evolution and host range expansion.</title>
        <authorList>
            <person name="Wyka S.A."/>
            <person name="Mondo S.J."/>
            <person name="Liu M."/>
            <person name="Dettman J."/>
            <person name="Nalam V."/>
            <person name="Broders K.D."/>
        </authorList>
    </citation>
    <scope>NUCLEOTIDE SEQUENCE [LARGE SCALE GENOMIC DNA]</scope>
    <source>
        <strain evidence="1 2">CCC 1485</strain>
    </source>
</reference>
<organism evidence="1 2">
    <name type="scientific">Claviceps pazoutovae</name>
    <dbReference type="NCBI Taxonomy" id="1649127"/>
    <lineage>
        <taxon>Eukaryota</taxon>
        <taxon>Fungi</taxon>
        <taxon>Dikarya</taxon>
        <taxon>Ascomycota</taxon>
        <taxon>Pezizomycotina</taxon>
        <taxon>Sordariomycetes</taxon>
        <taxon>Hypocreomycetidae</taxon>
        <taxon>Hypocreales</taxon>
        <taxon>Clavicipitaceae</taxon>
        <taxon>Claviceps</taxon>
    </lineage>
</organism>
<dbReference type="Proteomes" id="UP000706124">
    <property type="component" value="Unassembled WGS sequence"/>
</dbReference>